<dbReference type="InterPro" id="IPR018060">
    <property type="entry name" value="HTH_AraC"/>
</dbReference>
<comment type="caution">
    <text evidence="5">The sequence shown here is derived from an EMBL/GenBank/DDBJ whole genome shotgun (WGS) entry which is preliminary data.</text>
</comment>
<dbReference type="Pfam" id="PF12833">
    <property type="entry name" value="HTH_18"/>
    <property type="match status" value="1"/>
</dbReference>
<keyword evidence="2" id="KW-0238">DNA-binding</keyword>
<accession>A0ABT2SMT3</accession>
<name>A0ABT2SMT3_9FIRM</name>
<evidence type="ECO:0000259" key="4">
    <source>
        <dbReference type="PROSITE" id="PS01124"/>
    </source>
</evidence>
<dbReference type="RefSeq" id="WP_262655065.1">
    <property type="nucleotide sequence ID" value="NZ_JAOQKE010000013.1"/>
</dbReference>
<feature type="domain" description="HTH araC/xylS-type" evidence="4">
    <location>
        <begin position="25"/>
        <end position="123"/>
    </location>
</feature>
<dbReference type="Proteomes" id="UP001652338">
    <property type="component" value="Unassembled WGS sequence"/>
</dbReference>
<keyword evidence="3" id="KW-0804">Transcription</keyword>
<organism evidence="5 6">
    <name type="scientific">Muricoprocola aceti</name>
    <dbReference type="NCBI Taxonomy" id="2981772"/>
    <lineage>
        <taxon>Bacteria</taxon>
        <taxon>Bacillati</taxon>
        <taxon>Bacillota</taxon>
        <taxon>Clostridia</taxon>
        <taxon>Lachnospirales</taxon>
        <taxon>Lachnospiraceae</taxon>
        <taxon>Muricoprocola</taxon>
    </lineage>
</organism>
<gene>
    <name evidence="5" type="ORF">OCV47_10625</name>
</gene>
<evidence type="ECO:0000256" key="1">
    <source>
        <dbReference type="ARBA" id="ARBA00023015"/>
    </source>
</evidence>
<evidence type="ECO:0000313" key="5">
    <source>
        <dbReference type="EMBL" id="MCU6725798.1"/>
    </source>
</evidence>
<proteinExistence type="predicted"/>
<dbReference type="Gene3D" id="1.10.10.60">
    <property type="entry name" value="Homeodomain-like"/>
    <property type="match status" value="2"/>
</dbReference>
<keyword evidence="1" id="KW-0805">Transcription regulation</keyword>
<keyword evidence="6" id="KW-1185">Reference proteome</keyword>
<dbReference type="SMART" id="SM00342">
    <property type="entry name" value="HTH_ARAC"/>
    <property type="match status" value="1"/>
</dbReference>
<dbReference type="EMBL" id="JAOQKE010000013">
    <property type="protein sequence ID" value="MCU6725798.1"/>
    <property type="molecule type" value="Genomic_DNA"/>
</dbReference>
<evidence type="ECO:0000256" key="3">
    <source>
        <dbReference type="ARBA" id="ARBA00023163"/>
    </source>
</evidence>
<evidence type="ECO:0000313" key="6">
    <source>
        <dbReference type="Proteomes" id="UP001652338"/>
    </source>
</evidence>
<dbReference type="PANTHER" id="PTHR43280">
    <property type="entry name" value="ARAC-FAMILY TRANSCRIPTIONAL REGULATOR"/>
    <property type="match status" value="1"/>
</dbReference>
<protein>
    <submittedName>
        <fullName evidence="5">AraC family transcriptional regulator</fullName>
    </submittedName>
</protein>
<reference evidence="5 6" key="1">
    <citation type="journal article" date="2021" name="ISME Commun">
        <title>Automated analysis of genomic sequences facilitates high-throughput and comprehensive description of bacteria.</title>
        <authorList>
            <person name="Hitch T.C.A."/>
        </authorList>
    </citation>
    <scope>NUCLEOTIDE SEQUENCE [LARGE SCALE GENOMIC DNA]</scope>
    <source>
        <strain evidence="5 6">Sanger_29</strain>
    </source>
</reference>
<dbReference type="PANTHER" id="PTHR43280:SF28">
    <property type="entry name" value="HTH-TYPE TRANSCRIPTIONAL ACTIVATOR RHAS"/>
    <property type="match status" value="1"/>
</dbReference>
<dbReference type="InterPro" id="IPR009057">
    <property type="entry name" value="Homeodomain-like_sf"/>
</dbReference>
<dbReference type="PROSITE" id="PS01124">
    <property type="entry name" value="HTH_ARAC_FAMILY_2"/>
    <property type="match status" value="1"/>
</dbReference>
<evidence type="ECO:0000256" key="2">
    <source>
        <dbReference type="ARBA" id="ARBA00023125"/>
    </source>
</evidence>
<dbReference type="SUPFAM" id="SSF46689">
    <property type="entry name" value="Homeodomain-like"/>
    <property type="match status" value="2"/>
</dbReference>
<sequence length="128" mass="14836">MILREHQSEFHTFLPSNQVELERLEHMLHFLHTHFDSVFTLQALADDVHLSREVCCRLFKKMTGKTISSYLEEYRVAQSLSLVQSGQYSMMQIADITGFSNASRFASAFCRQFGCNPGEYHSQKQKLL</sequence>